<evidence type="ECO:0000313" key="2">
    <source>
        <dbReference type="Proteomes" id="UP001150581"/>
    </source>
</evidence>
<accession>A0ACC1I426</accession>
<protein>
    <submittedName>
        <fullName evidence="1">Uncharacterized protein</fullName>
    </submittedName>
</protein>
<proteinExistence type="predicted"/>
<organism evidence="1 2">
    <name type="scientific">Kickxella alabastrina</name>
    <dbReference type="NCBI Taxonomy" id="61397"/>
    <lineage>
        <taxon>Eukaryota</taxon>
        <taxon>Fungi</taxon>
        <taxon>Fungi incertae sedis</taxon>
        <taxon>Zoopagomycota</taxon>
        <taxon>Kickxellomycotina</taxon>
        <taxon>Kickxellomycetes</taxon>
        <taxon>Kickxellales</taxon>
        <taxon>Kickxellaceae</taxon>
        <taxon>Kickxella</taxon>
    </lineage>
</organism>
<reference evidence="1" key="1">
    <citation type="submission" date="2022-07" db="EMBL/GenBank/DDBJ databases">
        <title>Phylogenomic reconstructions and comparative analyses of Kickxellomycotina fungi.</title>
        <authorList>
            <person name="Reynolds N.K."/>
            <person name="Stajich J.E."/>
            <person name="Barry K."/>
            <person name="Grigoriev I.V."/>
            <person name="Crous P."/>
            <person name="Smith M.E."/>
        </authorList>
    </citation>
    <scope>NUCLEOTIDE SEQUENCE</scope>
    <source>
        <strain evidence="1">Benny 63K</strain>
    </source>
</reference>
<dbReference type="Proteomes" id="UP001150581">
    <property type="component" value="Unassembled WGS sequence"/>
</dbReference>
<sequence>MRTPGSRVFVYSCPETSPPRLRMVYSTASAATLAQIQELGCRITHRLSLFAPKECTLIAVAATIRNGQAQRVDTDKSVDLVVNYLPSTPARSLPSRFAANTTKALDAFTDEDGFRKAFTGVRPDAPAPAPFANKAPKPVLSSASSFMRTQSPQVVNNDDGVDTSPNTGAAAWGVQLKSGPKGVAVPRVSFSNPSLSQTPAVSGSITTTTTTTYTTSFASSSSLVNRADVPRSDSFGSSKSFVQFRLAGETGDETPLSGNSTSTSNSNSKAATPEIMHSSIPGLRRVTNAGLTDNTDNKTKPNSTTSTTTGGSWDPWRSVSTVTSFKSGPPMQQQQQSVPESALQSSVFVRNDDTDSSSILAFMSDITYPPLQSNTPTYT</sequence>
<comment type="caution">
    <text evidence="1">The sequence shown here is derived from an EMBL/GenBank/DDBJ whole genome shotgun (WGS) entry which is preliminary data.</text>
</comment>
<dbReference type="EMBL" id="JANBPG010002119">
    <property type="protein sequence ID" value="KAJ1886980.1"/>
    <property type="molecule type" value="Genomic_DNA"/>
</dbReference>
<keyword evidence="2" id="KW-1185">Reference proteome</keyword>
<name>A0ACC1I426_9FUNG</name>
<evidence type="ECO:0000313" key="1">
    <source>
        <dbReference type="EMBL" id="KAJ1886980.1"/>
    </source>
</evidence>
<gene>
    <name evidence="1" type="ORF">LPJ66_009355</name>
</gene>